<feature type="transmembrane region" description="Helical" evidence="4">
    <location>
        <begin position="361"/>
        <end position="382"/>
    </location>
</feature>
<dbReference type="PANTHER" id="PTHR23521">
    <property type="entry name" value="TRANSPORTER MFS SUPERFAMILY"/>
    <property type="match status" value="1"/>
</dbReference>
<dbReference type="Pfam" id="PF07690">
    <property type="entry name" value="MFS_1"/>
    <property type="match status" value="1"/>
</dbReference>
<feature type="transmembrane region" description="Helical" evidence="4">
    <location>
        <begin position="336"/>
        <end position="355"/>
    </location>
</feature>
<feature type="transmembrane region" description="Helical" evidence="4">
    <location>
        <begin position="99"/>
        <end position="117"/>
    </location>
</feature>
<feature type="transmembrane region" description="Helical" evidence="4">
    <location>
        <begin position="129"/>
        <end position="149"/>
    </location>
</feature>
<keyword evidence="1 4" id="KW-0812">Transmembrane</keyword>
<feature type="transmembrane region" description="Helical" evidence="4">
    <location>
        <begin position="74"/>
        <end position="93"/>
    </location>
</feature>
<keyword evidence="3 4" id="KW-0472">Membrane</keyword>
<feature type="domain" description="Major facilitator superfamily (MFS) profile" evidence="5">
    <location>
        <begin position="1"/>
        <end position="387"/>
    </location>
</feature>
<gene>
    <name evidence="6" type="ORF">GCM10011361_07010</name>
</gene>
<organism evidence="6 7">
    <name type="scientific">Muriicola marianensis</name>
    <dbReference type="NCBI Taxonomy" id="1324801"/>
    <lineage>
        <taxon>Bacteria</taxon>
        <taxon>Pseudomonadati</taxon>
        <taxon>Bacteroidota</taxon>
        <taxon>Flavobacteriia</taxon>
        <taxon>Flavobacteriales</taxon>
        <taxon>Flavobacteriaceae</taxon>
        <taxon>Muriicola</taxon>
    </lineage>
</organism>
<feature type="transmembrane region" description="Helical" evidence="4">
    <location>
        <begin position="279"/>
        <end position="297"/>
    </location>
</feature>
<keyword evidence="7" id="KW-1185">Reference proteome</keyword>
<dbReference type="Proteomes" id="UP000625780">
    <property type="component" value="Unassembled WGS sequence"/>
</dbReference>
<protein>
    <submittedName>
        <fullName evidence="6">Membrane protein</fullName>
    </submittedName>
</protein>
<dbReference type="PANTHER" id="PTHR23521:SF3">
    <property type="entry name" value="MFS TRANSPORTER"/>
    <property type="match status" value="1"/>
</dbReference>
<evidence type="ECO:0000259" key="5">
    <source>
        <dbReference type="PROSITE" id="PS50850"/>
    </source>
</evidence>
<evidence type="ECO:0000256" key="2">
    <source>
        <dbReference type="ARBA" id="ARBA00022989"/>
    </source>
</evidence>
<comment type="caution">
    <text evidence="6">The sequence shown here is derived from an EMBL/GenBank/DDBJ whole genome shotgun (WGS) entry which is preliminary data.</text>
</comment>
<name>A0ABQ1QUD3_9FLAO</name>
<dbReference type="InterPro" id="IPR036259">
    <property type="entry name" value="MFS_trans_sf"/>
</dbReference>
<evidence type="ECO:0000313" key="7">
    <source>
        <dbReference type="Proteomes" id="UP000625780"/>
    </source>
</evidence>
<accession>A0ABQ1QUD3</accession>
<sequence length="387" mass="42146">MQRNTILLLIVVSQFFCTSLWFAGNGVLEDLILEYGLTSYSLGHLTSAVQLGFISGTLVFAVTTLADRYSPSRVFFVSALAAGIANLGLLWVGNTLLTLFVSRLFTGFFLAGIYPVGMKIAADYFEKGLGRSLSFLVGALVLGTALPHLLKGNFLLSDWKYVVIVTTGLSFTGGTLVWIGIPDGPFRKAATDFRWNAVFTVFGNLKLRQAAIGYFGHMWELYAFWAFIPFVLRAYQVRWEIAVDTSFWAFLIIAIGSLGCVMGGFLSDRLGSKKTAFRALLFSCTCCLLSPLVFFQASITVFLAFYLLWGMFVIADSPLFSTLVAQNAEGPLKGSALTLVNCIGFGITVVSIQLLNTLQDIVPPAWIFTVLALGPVIGLVTLSKKLG</sequence>
<dbReference type="Gene3D" id="1.20.1250.20">
    <property type="entry name" value="MFS general substrate transporter like domains"/>
    <property type="match status" value="1"/>
</dbReference>
<dbReference type="RefSeq" id="WP_188369319.1">
    <property type="nucleotide sequence ID" value="NZ_BMFH01000001.1"/>
</dbReference>
<dbReference type="PROSITE" id="PS50850">
    <property type="entry name" value="MFS"/>
    <property type="match status" value="1"/>
</dbReference>
<keyword evidence="2 4" id="KW-1133">Transmembrane helix</keyword>
<reference evidence="7" key="1">
    <citation type="journal article" date="2019" name="Int. J. Syst. Evol. Microbiol.">
        <title>The Global Catalogue of Microorganisms (GCM) 10K type strain sequencing project: providing services to taxonomists for standard genome sequencing and annotation.</title>
        <authorList>
            <consortium name="The Broad Institute Genomics Platform"/>
            <consortium name="The Broad Institute Genome Sequencing Center for Infectious Disease"/>
            <person name="Wu L."/>
            <person name="Ma J."/>
        </authorList>
    </citation>
    <scope>NUCLEOTIDE SEQUENCE [LARGE SCALE GENOMIC DNA]</scope>
    <source>
        <strain evidence="7">CGMCC 1.12606</strain>
    </source>
</reference>
<dbReference type="SUPFAM" id="SSF103473">
    <property type="entry name" value="MFS general substrate transporter"/>
    <property type="match status" value="1"/>
</dbReference>
<feature type="transmembrane region" description="Helical" evidence="4">
    <location>
        <begin position="161"/>
        <end position="181"/>
    </location>
</feature>
<evidence type="ECO:0000256" key="1">
    <source>
        <dbReference type="ARBA" id="ARBA00022692"/>
    </source>
</evidence>
<feature type="transmembrane region" description="Helical" evidence="4">
    <location>
        <begin position="303"/>
        <end position="324"/>
    </location>
</feature>
<feature type="transmembrane region" description="Helical" evidence="4">
    <location>
        <begin position="7"/>
        <end position="28"/>
    </location>
</feature>
<dbReference type="EMBL" id="BMFH01000001">
    <property type="protein sequence ID" value="GGD42620.1"/>
    <property type="molecule type" value="Genomic_DNA"/>
</dbReference>
<evidence type="ECO:0000313" key="6">
    <source>
        <dbReference type="EMBL" id="GGD42620.1"/>
    </source>
</evidence>
<evidence type="ECO:0000256" key="3">
    <source>
        <dbReference type="ARBA" id="ARBA00023136"/>
    </source>
</evidence>
<feature type="transmembrane region" description="Helical" evidence="4">
    <location>
        <begin position="214"/>
        <end position="235"/>
    </location>
</feature>
<feature type="transmembrane region" description="Helical" evidence="4">
    <location>
        <begin position="40"/>
        <end position="62"/>
    </location>
</feature>
<dbReference type="InterPro" id="IPR011701">
    <property type="entry name" value="MFS"/>
</dbReference>
<dbReference type="InterPro" id="IPR020846">
    <property type="entry name" value="MFS_dom"/>
</dbReference>
<proteinExistence type="predicted"/>
<evidence type="ECO:0000256" key="4">
    <source>
        <dbReference type="SAM" id="Phobius"/>
    </source>
</evidence>
<feature type="transmembrane region" description="Helical" evidence="4">
    <location>
        <begin position="247"/>
        <end position="267"/>
    </location>
</feature>